<name>A0ABW5R6Y6_9BACL</name>
<reference evidence="11" key="1">
    <citation type="journal article" date="2019" name="Int. J. Syst. Evol. Microbiol.">
        <title>The Global Catalogue of Microorganisms (GCM) 10K type strain sequencing project: providing services to taxonomists for standard genome sequencing and annotation.</title>
        <authorList>
            <consortium name="The Broad Institute Genomics Platform"/>
            <consortium name="The Broad Institute Genome Sequencing Center for Infectious Disease"/>
            <person name="Wu L."/>
            <person name="Ma J."/>
        </authorList>
    </citation>
    <scope>NUCLEOTIDE SEQUENCE [LARGE SCALE GENOMIC DNA]</scope>
    <source>
        <strain evidence="11">KCTC 33676</strain>
    </source>
</reference>
<evidence type="ECO:0000256" key="5">
    <source>
        <dbReference type="ARBA" id="ARBA00022989"/>
    </source>
</evidence>
<feature type="transmembrane region" description="Helical" evidence="8">
    <location>
        <begin position="81"/>
        <end position="99"/>
    </location>
</feature>
<comment type="similarity">
    <text evidence="2 8">Belongs to the major facilitator superfamily. Nitrate/nitrite porter (TC 2.A.1.8) family.</text>
</comment>
<feature type="domain" description="Major facilitator superfamily (MFS) profile" evidence="9">
    <location>
        <begin position="15"/>
        <end position="470"/>
    </location>
</feature>
<dbReference type="InterPro" id="IPR011701">
    <property type="entry name" value="MFS"/>
</dbReference>
<feature type="transmembrane region" description="Helical" evidence="8">
    <location>
        <begin position="214"/>
        <end position="239"/>
    </location>
</feature>
<proteinExistence type="inferred from homology"/>
<feature type="transmembrane region" description="Helical" evidence="8">
    <location>
        <begin position="420"/>
        <end position="441"/>
    </location>
</feature>
<feature type="transmembrane region" description="Helical" evidence="8">
    <location>
        <begin position="12"/>
        <end position="32"/>
    </location>
</feature>
<feature type="transmembrane region" description="Helical" evidence="8">
    <location>
        <begin position="359"/>
        <end position="378"/>
    </location>
</feature>
<keyword evidence="6 8" id="KW-0534">Nitrate assimilation</keyword>
<organism evidence="10 11">
    <name type="scientific">Marinicrinis sediminis</name>
    <dbReference type="NCBI Taxonomy" id="1652465"/>
    <lineage>
        <taxon>Bacteria</taxon>
        <taxon>Bacillati</taxon>
        <taxon>Bacillota</taxon>
        <taxon>Bacilli</taxon>
        <taxon>Bacillales</taxon>
        <taxon>Paenibacillaceae</taxon>
    </lineage>
</organism>
<dbReference type="PROSITE" id="PS50850">
    <property type="entry name" value="MFS"/>
    <property type="match status" value="1"/>
</dbReference>
<comment type="caution">
    <text evidence="8">Lacks conserved residue(s) required for the propagation of feature annotation.</text>
</comment>
<feature type="transmembrane region" description="Helical" evidence="8">
    <location>
        <begin position="292"/>
        <end position="317"/>
    </location>
</feature>
<dbReference type="PANTHER" id="PTHR23515">
    <property type="entry name" value="HIGH-AFFINITY NITRATE TRANSPORTER 2.3"/>
    <property type="match status" value="1"/>
</dbReference>
<evidence type="ECO:0000256" key="3">
    <source>
        <dbReference type="ARBA" id="ARBA00022448"/>
    </source>
</evidence>
<evidence type="ECO:0000256" key="8">
    <source>
        <dbReference type="RuleBase" id="RU366033"/>
    </source>
</evidence>
<evidence type="ECO:0000256" key="7">
    <source>
        <dbReference type="ARBA" id="ARBA00023136"/>
    </source>
</evidence>
<sequence>MLKDLFRFRDERVKVLHFTTIAFFITFVTWFNMAPLATTMIESTGWLTKETLAIFGIINVALTVPARVVIGSLLDRFGPRIVFSALLVTMSIPTFVFAFGNDVAQLAISRLFMSCIGAGFVVGIRMVSEWFPPKQVGFAEGFYAGWGNFGSAFAAMTLPWIALSLIGGDMGWRLSVALTGLICLVYGFIYYAVVKDTPEGKVYARPRKSAAMEVSTWGDMLQLIAWTFPLVGVLGLLVWKLDNKSFLSGTWITALYVLLGLVFLYQLIRILQVNVPILKKGVPEDDRYKFKNVAALNTTYFANFGAELAVVSMLPMFFQQTYAMGPEKAGLIASSFAFVNLFARPLGGFLSDRLNSRKNVMLVYMLGITAGFFAMSFIGSAFPLVLAIGLTILTSMFVQGAEGATFAMIPNIKKRITGQIAGMTGAYGNVGAVTYLTILTFVSPNQFFMILSAGALISLLCCWLMIEEPKNSFADEYEMSSVDREMMETEPVIQPAASPVSTSAKASVVQAPLKFK</sequence>
<dbReference type="Proteomes" id="UP001597497">
    <property type="component" value="Unassembled WGS sequence"/>
</dbReference>
<protein>
    <recommendedName>
        <fullName evidence="8">Nitrate/nitrite transporter</fullName>
    </recommendedName>
</protein>
<keyword evidence="5 8" id="KW-1133">Transmembrane helix</keyword>
<evidence type="ECO:0000256" key="4">
    <source>
        <dbReference type="ARBA" id="ARBA00022692"/>
    </source>
</evidence>
<dbReference type="RefSeq" id="WP_379927701.1">
    <property type="nucleotide sequence ID" value="NZ_JBHUMM010000002.1"/>
</dbReference>
<feature type="transmembrane region" description="Helical" evidence="8">
    <location>
        <begin position="447"/>
        <end position="466"/>
    </location>
</feature>
<feature type="transmembrane region" description="Helical" evidence="8">
    <location>
        <begin position="251"/>
        <end position="271"/>
    </location>
</feature>
<feature type="transmembrane region" description="Helical" evidence="8">
    <location>
        <begin position="143"/>
        <end position="166"/>
    </location>
</feature>
<keyword evidence="7 8" id="KW-0472">Membrane</keyword>
<keyword evidence="11" id="KW-1185">Reference proteome</keyword>
<dbReference type="InterPro" id="IPR044772">
    <property type="entry name" value="NO3_transporter"/>
</dbReference>
<evidence type="ECO:0000259" key="9">
    <source>
        <dbReference type="PROSITE" id="PS50850"/>
    </source>
</evidence>
<dbReference type="InterPro" id="IPR020846">
    <property type="entry name" value="MFS_dom"/>
</dbReference>
<feature type="transmembrane region" description="Helical" evidence="8">
    <location>
        <begin position="52"/>
        <end position="74"/>
    </location>
</feature>
<evidence type="ECO:0000256" key="1">
    <source>
        <dbReference type="ARBA" id="ARBA00004651"/>
    </source>
</evidence>
<evidence type="ECO:0000256" key="2">
    <source>
        <dbReference type="ARBA" id="ARBA00008432"/>
    </source>
</evidence>
<keyword evidence="3 8" id="KW-0813">Transport</keyword>
<keyword evidence="4 8" id="KW-0812">Transmembrane</keyword>
<dbReference type="SUPFAM" id="SSF103473">
    <property type="entry name" value="MFS general substrate transporter"/>
    <property type="match status" value="1"/>
</dbReference>
<dbReference type="Pfam" id="PF07690">
    <property type="entry name" value="MFS_1"/>
    <property type="match status" value="2"/>
</dbReference>
<comment type="subcellular location">
    <subcellularLocation>
        <location evidence="1 8">Cell membrane</location>
        <topology evidence="1 8">Multi-pass membrane protein</topology>
    </subcellularLocation>
</comment>
<comment type="caution">
    <text evidence="10">The sequence shown here is derived from an EMBL/GenBank/DDBJ whole genome shotgun (WGS) entry which is preliminary data.</text>
</comment>
<dbReference type="InterPro" id="IPR036259">
    <property type="entry name" value="MFS_trans_sf"/>
</dbReference>
<dbReference type="EMBL" id="JBHUMM010000002">
    <property type="protein sequence ID" value="MFD2670335.1"/>
    <property type="molecule type" value="Genomic_DNA"/>
</dbReference>
<dbReference type="NCBIfam" id="TIGR00886">
    <property type="entry name" value="2A0108"/>
    <property type="match status" value="1"/>
</dbReference>
<keyword evidence="8" id="KW-1003">Cell membrane</keyword>
<gene>
    <name evidence="10" type="ORF">ACFSUC_01785</name>
</gene>
<feature type="transmembrane region" description="Helical" evidence="8">
    <location>
        <begin position="172"/>
        <end position="193"/>
    </location>
</feature>
<evidence type="ECO:0000313" key="11">
    <source>
        <dbReference type="Proteomes" id="UP001597497"/>
    </source>
</evidence>
<evidence type="ECO:0000313" key="10">
    <source>
        <dbReference type="EMBL" id="MFD2670335.1"/>
    </source>
</evidence>
<dbReference type="Gene3D" id="1.20.1250.20">
    <property type="entry name" value="MFS general substrate transporter like domains"/>
    <property type="match status" value="2"/>
</dbReference>
<feature type="transmembrane region" description="Helical" evidence="8">
    <location>
        <begin position="111"/>
        <end position="131"/>
    </location>
</feature>
<dbReference type="InterPro" id="IPR004737">
    <property type="entry name" value="NO3_transporter_NarK/NarU-like"/>
</dbReference>
<evidence type="ECO:0000256" key="6">
    <source>
        <dbReference type="ARBA" id="ARBA00023063"/>
    </source>
</evidence>
<feature type="transmembrane region" description="Helical" evidence="8">
    <location>
        <begin position="384"/>
        <end position="408"/>
    </location>
</feature>
<accession>A0ABW5R6Y6</accession>